<dbReference type="InterPro" id="IPR002821">
    <property type="entry name" value="Hydantoinase_A"/>
</dbReference>
<dbReference type="Pfam" id="PF01968">
    <property type="entry name" value="Hydantoinase_A"/>
    <property type="match status" value="1"/>
</dbReference>
<dbReference type="RefSeq" id="WP_127030603.1">
    <property type="nucleotide sequence ID" value="NZ_RYFG02000079.1"/>
</dbReference>
<name>A0ABY3CC51_9GAMM</name>
<gene>
    <name evidence="2" type="ORF">EKO24_008305</name>
</gene>
<dbReference type="Gene3D" id="3.30.420.190">
    <property type="entry name" value="conserved archaeal protein q6m145"/>
    <property type="match status" value="1"/>
</dbReference>
<feature type="domain" description="Hydantoinase A/oxoprolinase" evidence="1">
    <location>
        <begin position="62"/>
        <end position="309"/>
    </location>
</feature>
<comment type="caution">
    <text evidence="2">The sequence shown here is derived from an EMBL/GenBank/DDBJ whole genome shotgun (WGS) entry which is preliminary data.</text>
</comment>
<keyword evidence="3" id="KW-1185">Reference proteome</keyword>
<dbReference type="Gene3D" id="3.30.420.40">
    <property type="match status" value="1"/>
</dbReference>
<evidence type="ECO:0000313" key="2">
    <source>
        <dbReference type="EMBL" id="TRW96957.1"/>
    </source>
</evidence>
<proteinExistence type="predicted"/>
<accession>A0ABY3CC51</accession>
<dbReference type="Proteomes" id="UP000733744">
    <property type="component" value="Unassembled WGS sequence"/>
</dbReference>
<dbReference type="NCBIfam" id="TIGR03123">
    <property type="entry name" value="one_C_unchar_1"/>
    <property type="match status" value="1"/>
</dbReference>
<dbReference type="InterPro" id="IPR043129">
    <property type="entry name" value="ATPase_NBD"/>
</dbReference>
<dbReference type="SUPFAM" id="SSF53067">
    <property type="entry name" value="Actin-like ATPase domain"/>
    <property type="match status" value="1"/>
</dbReference>
<protein>
    <submittedName>
        <fullName evidence="2">H4MPT-linked C1 transfer pathway protein</fullName>
    </submittedName>
</protein>
<reference evidence="2 3" key="1">
    <citation type="journal article" date="2019" name="Antonie Van Leeuwenhoek">
        <title>Description of 'Ca. Methylobacter oryzae' KRF1, a novel species from the environmentally important Methylobacter clade 2.</title>
        <authorList>
            <person name="Khatri K."/>
            <person name="Mohite J.A."/>
            <person name="Pandit P.S."/>
            <person name="Bahulikar R."/>
            <person name="Rahalkar M.C."/>
        </authorList>
    </citation>
    <scope>NUCLEOTIDE SEQUENCE [LARGE SCALE GENOMIC DNA]</scope>
    <source>
        <strain evidence="2 3">KRF1</strain>
    </source>
</reference>
<dbReference type="EMBL" id="RYFG02000079">
    <property type="protein sequence ID" value="TRW96957.1"/>
    <property type="molecule type" value="Genomic_DNA"/>
</dbReference>
<organism evidence="2 3">
    <name type="scientific">Candidatus Methylobacter oryzae</name>
    <dbReference type="NCBI Taxonomy" id="2497749"/>
    <lineage>
        <taxon>Bacteria</taxon>
        <taxon>Pseudomonadati</taxon>
        <taxon>Pseudomonadota</taxon>
        <taxon>Gammaproteobacteria</taxon>
        <taxon>Methylococcales</taxon>
        <taxon>Methylococcaceae</taxon>
        <taxon>Methylobacter</taxon>
    </lineage>
</organism>
<evidence type="ECO:0000313" key="3">
    <source>
        <dbReference type="Proteomes" id="UP000733744"/>
    </source>
</evidence>
<dbReference type="InterPro" id="IPR002756">
    <property type="entry name" value="MfnF"/>
</dbReference>
<sequence length="359" mass="39152">MQANIVGWDVGGAHVKAAVSSAGKIIAVYQQPCPLWKGLDQLQCAVNTIMQELAGSDCRHVITMTGELVDLFDNRDDGVKQIIQTMIDLLPGNEILVFAGKEGFLKPSQIETAHYLSIASANWLASASFAAQKLGSGLFIDCGSTTTDILLLNNGQVLAEGYTDYQRLISEELVYTGIIRTAVMAVTQTAFDQGKKIGLMAEYFATMADVYRVNGELNEAHDQTDTADGSEKTIPASARRLSRMIGCDFHPDELHRWQQFAENIRSQQLQQIQRACEARLSQHGLPQECPLVGAGVGRFLVKQIALNLGRPYLDFSDLLSAVEISSDMETSDCAPAAAVAYLANSLFVRNSDSILKRLC</sequence>
<evidence type="ECO:0000259" key="1">
    <source>
        <dbReference type="Pfam" id="PF01968"/>
    </source>
</evidence>